<keyword evidence="2" id="KW-1185">Reference proteome</keyword>
<sequence length="99" mass="10603">MLDLTPDEVRRLRALADLIAAGTCDRVYWLGGARDASIRILKRVADWLGDACGHIDTTPDRPGPALLRSPCVRPAEHGGLHLDVNGHAWKPTGEEAGGA</sequence>
<comment type="caution">
    <text evidence="1">The sequence shown here is derived from an EMBL/GenBank/DDBJ whole genome shotgun (WGS) entry which is preliminary data.</text>
</comment>
<organism evidence="1 2">
    <name type="scientific">Nocardiopsis mwathae</name>
    <dbReference type="NCBI Taxonomy" id="1472723"/>
    <lineage>
        <taxon>Bacteria</taxon>
        <taxon>Bacillati</taxon>
        <taxon>Actinomycetota</taxon>
        <taxon>Actinomycetes</taxon>
        <taxon>Streptosporangiales</taxon>
        <taxon>Nocardiopsidaceae</taxon>
        <taxon>Nocardiopsis</taxon>
    </lineage>
</organism>
<accession>A0A7W9YLX4</accession>
<evidence type="ECO:0000313" key="1">
    <source>
        <dbReference type="EMBL" id="MBB6174487.1"/>
    </source>
</evidence>
<gene>
    <name evidence="1" type="ORF">HNR23_004547</name>
</gene>
<reference evidence="1 2" key="1">
    <citation type="submission" date="2020-08" db="EMBL/GenBank/DDBJ databases">
        <title>Sequencing the genomes of 1000 actinobacteria strains.</title>
        <authorList>
            <person name="Klenk H.-P."/>
        </authorList>
    </citation>
    <scope>NUCLEOTIDE SEQUENCE [LARGE SCALE GENOMIC DNA]</scope>
    <source>
        <strain evidence="1 2">DSM 46659</strain>
    </source>
</reference>
<proteinExistence type="predicted"/>
<dbReference type="EMBL" id="JACHDS010000001">
    <property type="protein sequence ID" value="MBB6174487.1"/>
    <property type="molecule type" value="Genomic_DNA"/>
</dbReference>
<dbReference type="Proteomes" id="UP000546642">
    <property type="component" value="Unassembled WGS sequence"/>
</dbReference>
<evidence type="ECO:0000313" key="2">
    <source>
        <dbReference type="Proteomes" id="UP000546642"/>
    </source>
</evidence>
<protein>
    <submittedName>
        <fullName evidence="1">Uncharacterized protein</fullName>
    </submittedName>
</protein>
<dbReference type="AlphaFoldDB" id="A0A7W9YLX4"/>
<name>A0A7W9YLX4_9ACTN</name>
<dbReference type="RefSeq" id="WP_184078544.1">
    <property type="nucleotide sequence ID" value="NZ_JACHDS010000001.1"/>
</dbReference>